<feature type="binding site" evidence="7">
    <location>
        <position position="192"/>
    </location>
    <ligand>
        <name>ATP</name>
        <dbReference type="ChEBI" id="CHEBI:30616"/>
    </ligand>
</feature>
<sequence>MATPYNNNEEVDGISSGNIHNATCDSCRSRRIYSDRYKCLQCDDYDLCGHCFEGRCQTKSHSSGHAMVHFKIPKELFGQYFPNPSEVTLGKLTELFSNKKHNIKCSGCSVEIVGVRFKCDICHNYNLCSKCMQRGVVSKNHQQTHPLVVASSQSLLKVDINDIVKKEELGRGAFGQVYRAVWLSKKREVACKVIQVAAHRHHLEESFRKELDAYAELSGAYILKTFGYGERRMVNGSKECFLITEFMHRGSLANVIHNNIEKISLRRKLTMACHVASGMRKLHGHTMIHRDIRPDNILVSSNYTAKIGDMGIAHVFDPNEKHTLMGCMPFMPPEFHRGDGDYDQSLDVFTFGLTLNELFTEKLHRFIQPTKRIQISEESSIFFDLITRCINDESSQRPTATEIEDILNKYRLAADKYINEKHPNYTSQTLAVKDAIFIKFYNEHHKLQQEEPKQIYVLPPKPHFSSALVREYFDDMMKQFNNIRHHIDVRRSKHQQPIPQNVKGLKYFDNGCMNDHDQRKKLEPIKIDQRPPRCPSPPSDFLRLPMENHQQFLNKVQHKRSRTPTPMSPNFDNQVHQQHFFRRIDQVRCISANNMINQHHIEMNWNADFDQKFPDFQQMRREFK</sequence>
<evidence type="ECO:0000313" key="10">
    <source>
        <dbReference type="EMBL" id="CAF1212341.1"/>
    </source>
</evidence>
<dbReference type="CDD" id="cd02249">
    <property type="entry name" value="ZZ"/>
    <property type="match status" value="1"/>
</dbReference>
<evidence type="ECO:0000256" key="6">
    <source>
        <dbReference type="PROSITE-ProRule" id="PRU00228"/>
    </source>
</evidence>
<dbReference type="InterPro" id="IPR000433">
    <property type="entry name" value="Znf_ZZ"/>
</dbReference>
<dbReference type="EMBL" id="CAJOBI010001985">
    <property type="protein sequence ID" value="CAF3908962.1"/>
    <property type="molecule type" value="Genomic_DNA"/>
</dbReference>
<evidence type="ECO:0000256" key="2">
    <source>
        <dbReference type="ARBA" id="ARBA00022741"/>
    </source>
</evidence>
<dbReference type="GO" id="GO:0004713">
    <property type="term" value="F:protein tyrosine kinase activity"/>
    <property type="evidence" value="ECO:0007669"/>
    <property type="project" value="InterPro"/>
</dbReference>
<accession>A0A815S0B0</accession>
<evidence type="ECO:0000313" key="13">
    <source>
        <dbReference type="EMBL" id="CAF3908962.1"/>
    </source>
</evidence>
<keyword evidence="2 7" id="KW-0547">Nucleotide-binding</keyword>
<dbReference type="SMART" id="SM00219">
    <property type="entry name" value="TyrKc"/>
    <property type="match status" value="1"/>
</dbReference>
<name>A0A815S0B0_9BILA</name>
<dbReference type="PROSITE" id="PS50011">
    <property type="entry name" value="PROTEIN_KINASE_DOM"/>
    <property type="match status" value="1"/>
</dbReference>
<dbReference type="GO" id="GO:0005524">
    <property type="term" value="F:ATP binding"/>
    <property type="evidence" value="ECO:0007669"/>
    <property type="project" value="UniProtKB-UniRule"/>
</dbReference>
<dbReference type="GO" id="GO:0004674">
    <property type="term" value="F:protein serine/threonine kinase activity"/>
    <property type="evidence" value="ECO:0007669"/>
    <property type="project" value="TreeGrafter"/>
</dbReference>
<evidence type="ECO:0000313" key="11">
    <source>
        <dbReference type="EMBL" id="CAF1484325.1"/>
    </source>
</evidence>
<dbReference type="PROSITE" id="PS00109">
    <property type="entry name" value="PROTEIN_KINASE_TYR"/>
    <property type="match status" value="1"/>
</dbReference>
<dbReference type="PANTHER" id="PTHR44329">
    <property type="entry name" value="SERINE/THREONINE-PROTEIN KINASE TNNI3K-RELATED"/>
    <property type="match status" value="1"/>
</dbReference>
<reference evidence="11" key="1">
    <citation type="submission" date="2021-02" db="EMBL/GenBank/DDBJ databases">
        <authorList>
            <person name="Nowell W R."/>
        </authorList>
    </citation>
    <scope>NUCLEOTIDE SEQUENCE</scope>
</reference>
<dbReference type="CDD" id="cd02338">
    <property type="entry name" value="ZZ_PCMF_like"/>
    <property type="match status" value="1"/>
</dbReference>
<dbReference type="InterPro" id="IPR020635">
    <property type="entry name" value="Tyr_kinase_cat_dom"/>
</dbReference>
<dbReference type="InterPro" id="IPR051681">
    <property type="entry name" value="Ser/Thr_Kinases-Pseudokinases"/>
</dbReference>
<dbReference type="EMBL" id="CAJNOW010006420">
    <property type="protein sequence ID" value="CAF1484325.1"/>
    <property type="molecule type" value="Genomic_DNA"/>
</dbReference>
<dbReference type="InterPro" id="IPR011009">
    <property type="entry name" value="Kinase-like_dom_sf"/>
</dbReference>
<keyword evidence="1" id="KW-0479">Metal-binding</keyword>
<evidence type="ECO:0000256" key="3">
    <source>
        <dbReference type="ARBA" id="ARBA00022771"/>
    </source>
</evidence>
<organism evidence="11 14">
    <name type="scientific">Rotaria magnacalcarata</name>
    <dbReference type="NCBI Taxonomy" id="392030"/>
    <lineage>
        <taxon>Eukaryota</taxon>
        <taxon>Metazoa</taxon>
        <taxon>Spiralia</taxon>
        <taxon>Gnathifera</taxon>
        <taxon>Rotifera</taxon>
        <taxon>Eurotatoria</taxon>
        <taxon>Bdelloidea</taxon>
        <taxon>Philodinida</taxon>
        <taxon>Philodinidae</taxon>
        <taxon>Rotaria</taxon>
    </lineage>
</organism>
<dbReference type="Proteomes" id="UP000663855">
    <property type="component" value="Unassembled WGS sequence"/>
</dbReference>
<dbReference type="PANTHER" id="PTHR44329:SF298">
    <property type="entry name" value="MIXED LINEAGE KINASE DOMAIN-LIKE PROTEIN"/>
    <property type="match status" value="1"/>
</dbReference>
<feature type="domain" description="ZZ-type" evidence="9">
    <location>
        <begin position="100"/>
        <end position="155"/>
    </location>
</feature>
<comment type="caution">
    <text evidence="11">The sequence shown here is derived from an EMBL/GenBank/DDBJ whole genome shotgun (WGS) entry which is preliminary data.</text>
</comment>
<evidence type="ECO:0000259" key="8">
    <source>
        <dbReference type="PROSITE" id="PS50011"/>
    </source>
</evidence>
<evidence type="ECO:0000256" key="7">
    <source>
        <dbReference type="PROSITE-ProRule" id="PRU10141"/>
    </source>
</evidence>
<keyword evidence="3 6" id="KW-0863">Zinc-finger</keyword>
<dbReference type="Pfam" id="PF07714">
    <property type="entry name" value="PK_Tyr_Ser-Thr"/>
    <property type="match status" value="1"/>
</dbReference>
<dbReference type="PROSITE" id="PS00107">
    <property type="entry name" value="PROTEIN_KINASE_ATP"/>
    <property type="match status" value="1"/>
</dbReference>
<dbReference type="InterPro" id="IPR000719">
    <property type="entry name" value="Prot_kinase_dom"/>
</dbReference>
<dbReference type="InterPro" id="IPR043145">
    <property type="entry name" value="Znf_ZZ_sf"/>
</dbReference>
<evidence type="ECO:0008006" key="15">
    <source>
        <dbReference type="Google" id="ProtNLM"/>
    </source>
</evidence>
<dbReference type="OrthoDB" id="4062651at2759"/>
<dbReference type="PROSITE" id="PS01357">
    <property type="entry name" value="ZF_ZZ_1"/>
    <property type="match status" value="2"/>
</dbReference>
<evidence type="ECO:0000256" key="1">
    <source>
        <dbReference type="ARBA" id="ARBA00022723"/>
    </source>
</evidence>
<gene>
    <name evidence="10" type="ORF">CJN711_LOCUS12581</name>
    <name evidence="11" type="ORF">KQP761_LOCUS13743</name>
    <name evidence="12" type="ORF">MBJ925_LOCUS37171</name>
    <name evidence="13" type="ORF">SMN809_LOCUS7045</name>
</gene>
<dbReference type="SUPFAM" id="SSF56112">
    <property type="entry name" value="Protein kinase-like (PK-like)"/>
    <property type="match status" value="1"/>
</dbReference>
<evidence type="ECO:0000313" key="12">
    <source>
        <dbReference type="EMBL" id="CAF2237101.1"/>
    </source>
</evidence>
<evidence type="ECO:0000256" key="5">
    <source>
        <dbReference type="ARBA" id="ARBA00022840"/>
    </source>
</evidence>
<dbReference type="SUPFAM" id="SSF57850">
    <property type="entry name" value="RING/U-box"/>
    <property type="match status" value="2"/>
</dbReference>
<dbReference type="Gene3D" id="1.10.510.10">
    <property type="entry name" value="Transferase(Phosphotransferase) domain 1"/>
    <property type="match status" value="1"/>
</dbReference>
<dbReference type="SMART" id="SM00291">
    <property type="entry name" value="ZnF_ZZ"/>
    <property type="match status" value="2"/>
</dbReference>
<keyword evidence="4" id="KW-0862">Zinc</keyword>
<feature type="domain" description="ZZ-type" evidence="9">
    <location>
        <begin position="19"/>
        <end position="75"/>
    </location>
</feature>
<dbReference type="EMBL" id="CAJNRE010020628">
    <property type="protein sequence ID" value="CAF2237101.1"/>
    <property type="molecule type" value="Genomic_DNA"/>
</dbReference>
<dbReference type="PROSITE" id="PS50135">
    <property type="entry name" value="ZF_ZZ_2"/>
    <property type="match status" value="2"/>
</dbReference>
<dbReference type="AlphaFoldDB" id="A0A815S0B0"/>
<evidence type="ECO:0000313" key="14">
    <source>
        <dbReference type="Proteomes" id="UP000663834"/>
    </source>
</evidence>
<dbReference type="Pfam" id="PF00569">
    <property type="entry name" value="ZZ"/>
    <property type="match status" value="2"/>
</dbReference>
<dbReference type="InterPro" id="IPR008266">
    <property type="entry name" value="Tyr_kinase_AS"/>
</dbReference>
<keyword evidence="5 7" id="KW-0067">ATP-binding</keyword>
<protein>
    <recommendedName>
        <fullName evidence="15">Non-specific serine/threonine protein kinase</fullName>
    </recommendedName>
</protein>
<dbReference type="GO" id="GO:0008270">
    <property type="term" value="F:zinc ion binding"/>
    <property type="evidence" value="ECO:0007669"/>
    <property type="project" value="UniProtKB-KW"/>
</dbReference>
<evidence type="ECO:0000259" key="9">
    <source>
        <dbReference type="PROSITE" id="PS50135"/>
    </source>
</evidence>
<dbReference type="EMBL" id="CAJNOV010005495">
    <property type="protein sequence ID" value="CAF1212341.1"/>
    <property type="molecule type" value="Genomic_DNA"/>
</dbReference>
<dbReference type="Gene3D" id="3.30.60.90">
    <property type="match status" value="2"/>
</dbReference>
<dbReference type="Proteomes" id="UP000663824">
    <property type="component" value="Unassembled WGS sequence"/>
</dbReference>
<dbReference type="InterPro" id="IPR001245">
    <property type="entry name" value="Ser-Thr/Tyr_kinase_cat_dom"/>
</dbReference>
<dbReference type="Proteomes" id="UP000676336">
    <property type="component" value="Unassembled WGS sequence"/>
</dbReference>
<evidence type="ECO:0000256" key="4">
    <source>
        <dbReference type="ARBA" id="ARBA00022833"/>
    </source>
</evidence>
<proteinExistence type="predicted"/>
<feature type="domain" description="Protein kinase" evidence="8">
    <location>
        <begin position="163"/>
        <end position="425"/>
    </location>
</feature>
<dbReference type="Proteomes" id="UP000663834">
    <property type="component" value="Unassembled WGS sequence"/>
</dbReference>
<dbReference type="InterPro" id="IPR017441">
    <property type="entry name" value="Protein_kinase_ATP_BS"/>
</dbReference>